<proteinExistence type="predicted"/>
<evidence type="ECO:0000313" key="2">
    <source>
        <dbReference type="Proteomes" id="UP000465112"/>
    </source>
</evidence>
<dbReference type="AlphaFoldDB" id="A0A6A5ERT5"/>
<organism evidence="1 2">
    <name type="scientific">Perca fluviatilis</name>
    <name type="common">European perch</name>
    <dbReference type="NCBI Taxonomy" id="8168"/>
    <lineage>
        <taxon>Eukaryota</taxon>
        <taxon>Metazoa</taxon>
        <taxon>Chordata</taxon>
        <taxon>Craniata</taxon>
        <taxon>Vertebrata</taxon>
        <taxon>Euteleostomi</taxon>
        <taxon>Actinopterygii</taxon>
        <taxon>Neopterygii</taxon>
        <taxon>Teleostei</taxon>
        <taxon>Neoteleostei</taxon>
        <taxon>Acanthomorphata</taxon>
        <taxon>Eupercaria</taxon>
        <taxon>Perciformes</taxon>
        <taxon>Percoidei</taxon>
        <taxon>Percidae</taxon>
        <taxon>Percinae</taxon>
        <taxon>Perca</taxon>
    </lineage>
</organism>
<reference evidence="1 2" key="1">
    <citation type="submission" date="2019-06" db="EMBL/GenBank/DDBJ databases">
        <title>A chromosome-scale genome assembly of the European perch, Perca fluviatilis.</title>
        <authorList>
            <person name="Roques C."/>
            <person name="Zahm M."/>
            <person name="Cabau C."/>
            <person name="Klopp C."/>
            <person name="Bouchez O."/>
            <person name="Donnadieu C."/>
            <person name="Kuhl H."/>
            <person name="Gislard M."/>
            <person name="Guendouz S."/>
            <person name="Journot L."/>
            <person name="Haffray P."/>
            <person name="Bestin A."/>
            <person name="Morvezen R."/>
            <person name="Feron R."/>
            <person name="Wen M."/>
            <person name="Jouanno E."/>
            <person name="Herpin A."/>
            <person name="Schartl M."/>
            <person name="Postlethwait J."/>
            <person name="Schaerlinger B."/>
            <person name="Chardard D."/>
            <person name="Lecocq T."/>
            <person name="Poncet C."/>
            <person name="Jaffrelo L."/>
            <person name="Lampietro C."/>
            <person name="Guiguen Y."/>
        </authorList>
    </citation>
    <scope>NUCLEOTIDE SEQUENCE [LARGE SCALE GENOMIC DNA]</scope>
    <source>
        <tissue evidence="1">Blood</tissue>
    </source>
</reference>
<comment type="caution">
    <text evidence="1">The sequence shown here is derived from an EMBL/GenBank/DDBJ whole genome shotgun (WGS) entry which is preliminary data.</text>
</comment>
<evidence type="ECO:0000313" key="1">
    <source>
        <dbReference type="EMBL" id="KAF1378713.1"/>
    </source>
</evidence>
<dbReference type="EMBL" id="VHII01000016">
    <property type="protein sequence ID" value="KAF1378713.1"/>
    <property type="molecule type" value="Genomic_DNA"/>
</dbReference>
<accession>A0A6A5ERT5</accession>
<protein>
    <submittedName>
        <fullName evidence="1">Uncharacterized protein</fullName>
    </submittedName>
</protein>
<name>A0A6A5ERT5_PERFL</name>
<sequence length="72" mass="8123">MLFTFLGVLPVGGRVCFVRFATHAIGHEGRRNFDFLNPTDKRREVGTKITVLRPSLENQKGKLYAFVMLVVG</sequence>
<keyword evidence="2" id="KW-1185">Reference proteome</keyword>
<gene>
    <name evidence="1" type="ORF">PFLUV_G00193380</name>
</gene>
<dbReference type="Proteomes" id="UP000465112">
    <property type="component" value="Chromosome 16"/>
</dbReference>